<comment type="caution">
    <text evidence="7">Lacks conserved residue(s) required for the propagation of feature annotation.</text>
</comment>
<comment type="function">
    <text evidence="1 7">May be involved in both secretory and endocytic intracellular trafficking in the endosomal/prevacuolar compartments.</text>
</comment>
<keyword evidence="5 7" id="KW-1133">Transmembrane helix</keyword>
<evidence type="ECO:0000313" key="9">
    <source>
        <dbReference type="Proteomes" id="UP000593560"/>
    </source>
</evidence>
<evidence type="ECO:0000256" key="7">
    <source>
        <dbReference type="RuleBase" id="RU363107"/>
    </source>
</evidence>
<evidence type="ECO:0000256" key="3">
    <source>
        <dbReference type="ARBA" id="ARBA00006483"/>
    </source>
</evidence>
<feature type="non-terminal residue" evidence="8">
    <location>
        <position position="87"/>
    </location>
</feature>
<reference evidence="8 9" key="1">
    <citation type="journal article" date="2019" name="Genome Biol. Evol.">
        <title>Insights into the evolution of the New World diploid cottons (Gossypium, subgenus Houzingenia) based on genome sequencing.</title>
        <authorList>
            <person name="Grover C.E."/>
            <person name="Arick M.A. 2nd"/>
            <person name="Thrash A."/>
            <person name="Conover J.L."/>
            <person name="Sanders W.S."/>
            <person name="Peterson D.G."/>
            <person name="Frelichowski J.E."/>
            <person name="Scheffler J.A."/>
            <person name="Scheffler B.E."/>
            <person name="Wendel J.F."/>
        </authorList>
    </citation>
    <scope>NUCLEOTIDE SEQUENCE [LARGE SCALE GENOMIC DNA]</scope>
    <source>
        <strain evidence="8">0</strain>
        <tissue evidence="8">Leaf</tissue>
    </source>
</reference>
<gene>
    <name evidence="8" type="ORF">Gohar_012907</name>
</gene>
<evidence type="ECO:0000313" key="8">
    <source>
        <dbReference type="EMBL" id="MBA0802628.1"/>
    </source>
</evidence>
<evidence type="ECO:0000256" key="1">
    <source>
        <dbReference type="ARBA" id="ARBA00002501"/>
    </source>
</evidence>
<dbReference type="Pfam" id="PF03208">
    <property type="entry name" value="PRA1"/>
    <property type="match status" value="1"/>
</dbReference>
<comment type="subcellular location">
    <subcellularLocation>
        <location evidence="2">Endomembrane system</location>
        <topology evidence="2">Multi-pass membrane protein</topology>
    </subcellularLocation>
    <subcellularLocation>
        <location evidence="7">Membrane</location>
        <topology evidence="7">Multi-pass membrane protein</topology>
    </subcellularLocation>
</comment>
<evidence type="ECO:0000256" key="5">
    <source>
        <dbReference type="ARBA" id="ARBA00022989"/>
    </source>
</evidence>
<dbReference type="AlphaFoldDB" id="A0A7J9GZ70"/>
<dbReference type="GO" id="GO:0005783">
    <property type="term" value="C:endoplasmic reticulum"/>
    <property type="evidence" value="ECO:0007669"/>
    <property type="project" value="UniProtKB-ARBA"/>
</dbReference>
<dbReference type="GO" id="GO:0016020">
    <property type="term" value="C:membrane"/>
    <property type="evidence" value="ECO:0007669"/>
    <property type="project" value="UniProtKB-SubCell"/>
</dbReference>
<dbReference type="EMBL" id="JABFAD010000007">
    <property type="protein sequence ID" value="MBA0802628.1"/>
    <property type="molecule type" value="Genomic_DNA"/>
</dbReference>
<accession>A0A7J9GZ70</accession>
<dbReference type="GO" id="GO:0016192">
    <property type="term" value="P:vesicle-mediated transport"/>
    <property type="evidence" value="ECO:0007669"/>
    <property type="project" value="TreeGrafter"/>
</dbReference>
<organism evidence="8 9">
    <name type="scientific">Gossypium harknessii</name>
    <dbReference type="NCBI Taxonomy" id="34285"/>
    <lineage>
        <taxon>Eukaryota</taxon>
        <taxon>Viridiplantae</taxon>
        <taxon>Streptophyta</taxon>
        <taxon>Embryophyta</taxon>
        <taxon>Tracheophyta</taxon>
        <taxon>Spermatophyta</taxon>
        <taxon>Magnoliopsida</taxon>
        <taxon>eudicotyledons</taxon>
        <taxon>Gunneridae</taxon>
        <taxon>Pentapetalae</taxon>
        <taxon>rosids</taxon>
        <taxon>malvids</taxon>
        <taxon>Malvales</taxon>
        <taxon>Malvaceae</taxon>
        <taxon>Malvoideae</taxon>
        <taxon>Gossypium</taxon>
    </lineage>
</organism>
<protein>
    <recommendedName>
        <fullName evidence="7">PRA1 family protein</fullName>
    </recommendedName>
</protein>
<keyword evidence="7" id="KW-0813">Transport</keyword>
<dbReference type="PANTHER" id="PTHR19317:SF84">
    <property type="entry name" value="PRA1 FAMILY PROTEIN"/>
    <property type="match status" value="1"/>
</dbReference>
<comment type="caution">
    <text evidence="8">The sequence shown here is derived from an EMBL/GenBank/DDBJ whole genome shotgun (WGS) entry which is preliminary data.</text>
</comment>
<proteinExistence type="inferred from homology"/>
<sequence>MAPNLHDCLLGRIRGLVLPLFFRGDPLYILNRPIDDHLVLAILGVITIVALVLTDVWLNVLVSILMGALIVGLHGTRCVEGNGGFVL</sequence>
<dbReference type="Proteomes" id="UP000593560">
    <property type="component" value="Unassembled WGS sequence"/>
</dbReference>
<name>A0A7J9GZ70_9ROSI</name>
<dbReference type="OrthoDB" id="63113at2759"/>
<dbReference type="GO" id="GO:0005794">
    <property type="term" value="C:Golgi apparatus"/>
    <property type="evidence" value="ECO:0007669"/>
    <property type="project" value="TreeGrafter"/>
</dbReference>
<keyword evidence="4 7" id="KW-0812">Transmembrane</keyword>
<feature type="transmembrane region" description="Helical" evidence="7">
    <location>
        <begin position="38"/>
        <end position="71"/>
    </location>
</feature>
<comment type="similarity">
    <text evidence="3 7">Belongs to the PRA1 family.</text>
</comment>
<keyword evidence="6 7" id="KW-0472">Membrane</keyword>
<evidence type="ECO:0000256" key="6">
    <source>
        <dbReference type="ARBA" id="ARBA00023136"/>
    </source>
</evidence>
<evidence type="ECO:0000256" key="4">
    <source>
        <dbReference type="ARBA" id="ARBA00022692"/>
    </source>
</evidence>
<dbReference type="PANTHER" id="PTHR19317">
    <property type="entry name" value="PRENYLATED RAB ACCEPTOR 1-RELATED"/>
    <property type="match status" value="1"/>
</dbReference>
<keyword evidence="9" id="KW-1185">Reference proteome</keyword>
<evidence type="ECO:0000256" key="2">
    <source>
        <dbReference type="ARBA" id="ARBA00004127"/>
    </source>
</evidence>
<dbReference type="InterPro" id="IPR004895">
    <property type="entry name" value="Prenylated_rab_accept_PRA1"/>
</dbReference>